<dbReference type="Proteomes" id="UP000656813">
    <property type="component" value="Unassembled WGS sequence"/>
</dbReference>
<dbReference type="EMBL" id="BMFV01000006">
    <property type="protein sequence ID" value="GGH78307.1"/>
    <property type="molecule type" value="Genomic_DNA"/>
</dbReference>
<name>A0A8J2ZTZ4_9BACL</name>
<evidence type="ECO:0000313" key="2">
    <source>
        <dbReference type="Proteomes" id="UP000656813"/>
    </source>
</evidence>
<proteinExistence type="predicted"/>
<keyword evidence="2" id="KW-1185">Reference proteome</keyword>
<accession>A0A8J2ZTZ4</accession>
<gene>
    <name evidence="1" type="ORF">GCM10007096_11530</name>
</gene>
<protein>
    <submittedName>
        <fullName evidence="1">Uncharacterized protein</fullName>
    </submittedName>
</protein>
<organism evidence="1 2">
    <name type="scientific">Pullulanibacillus pueri</name>
    <dbReference type="NCBI Taxonomy" id="1437324"/>
    <lineage>
        <taxon>Bacteria</taxon>
        <taxon>Bacillati</taxon>
        <taxon>Bacillota</taxon>
        <taxon>Bacilli</taxon>
        <taxon>Bacillales</taxon>
        <taxon>Sporolactobacillaceae</taxon>
        <taxon>Pullulanibacillus</taxon>
    </lineage>
</organism>
<reference evidence="1" key="2">
    <citation type="submission" date="2020-09" db="EMBL/GenBank/DDBJ databases">
        <authorList>
            <person name="Sun Q."/>
            <person name="Zhou Y."/>
        </authorList>
    </citation>
    <scope>NUCLEOTIDE SEQUENCE</scope>
    <source>
        <strain evidence="1">CGMCC 1.12777</strain>
    </source>
</reference>
<evidence type="ECO:0000313" key="1">
    <source>
        <dbReference type="EMBL" id="GGH78307.1"/>
    </source>
</evidence>
<sequence length="60" mass="6943">MAAPAEDNIKPNFDDHCSFMKSLLMIKSNDVNDECRYIMPLFNDRDSISNYNTFKAVLTH</sequence>
<comment type="caution">
    <text evidence="1">The sequence shown here is derived from an EMBL/GenBank/DDBJ whole genome shotgun (WGS) entry which is preliminary data.</text>
</comment>
<reference evidence="1" key="1">
    <citation type="journal article" date="2014" name="Int. J. Syst. Evol. Microbiol.">
        <title>Complete genome sequence of Corynebacterium casei LMG S-19264T (=DSM 44701T), isolated from a smear-ripened cheese.</title>
        <authorList>
            <consortium name="US DOE Joint Genome Institute (JGI-PGF)"/>
            <person name="Walter F."/>
            <person name="Albersmeier A."/>
            <person name="Kalinowski J."/>
            <person name="Ruckert C."/>
        </authorList>
    </citation>
    <scope>NUCLEOTIDE SEQUENCE</scope>
    <source>
        <strain evidence="1">CGMCC 1.12777</strain>
    </source>
</reference>
<dbReference type="AlphaFoldDB" id="A0A8J2ZTZ4"/>